<keyword evidence="12" id="KW-1185">Reference proteome</keyword>
<evidence type="ECO:0000256" key="7">
    <source>
        <dbReference type="ARBA" id="ARBA00023136"/>
    </source>
</evidence>
<keyword evidence="4" id="KW-0997">Cell inner membrane</keyword>
<evidence type="ECO:0000256" key="8">
    <source>
        <dbReference type="ARBA" id="ARBA00038436"/>
    </source>
</evidence>
<keyword evidence="2" id="KW-0813">Transport</keyword>
<dbReference type="PROSITE" id="PS51257">
    <property type="entry name" value="PROKAR_LIPOPROTEIN"/>
    <property type="match status" value="1"/>
</dbReference>
<dbReference type="STRING" id="1197717.BED41_15470"/>
<feature type="transmembrane region" description="Helical" evidence="9">
    <location>
        <begin position="95"/>
        <end position="116"/>
    </location>
</feature>
<dbReference type="GeneID" id="83059246"/>
<dbReference type="Proteomes" id="UP000093044">
    <property type="component" value="Chromosome"/>
</dbReference>
<reference evidence="11" key="1">
    <citation type="submission" date="2016-08" db="EMBL/GenBank/DDBJ databases">
        <title>Complete genome of Cloacibacillus porcorum.</title>
        <authorList>
            <person name="Looft T."/>
            <person name="Bayles D.O."/>
            <person name="Alt D.P."/>
        </authorList>
    </citation>
    <scope>NUCLEOTIDE SEQUENCE [LARGE SCALE GENOMIC DNA]</scope>
    <source>
        <strain evidence="11">CL-84</strain>
    </source>
</reference>
<evidence type="ECO:0000256" key="1">
    <source>
        <dbReference type="ARBA" id="ARBA00004429"/>
    </source>
</evidence>
<dbReference type="RefSeq" id="WP_066748407.1">
    <property type="nucleotide sequence ID" value="NZ_CAUFKJ010000023.1"/>
</dbReference>
<evidence type="ECO:0000256" key="3">
    <source>
        <dbReference type="ARBA" id="ARBA00022475"/>
    </source>
</evidence>
<sequence length="168" mass="19139">MLAPWEKKFCGFMYSVQSIFIVGCILACVGIMCVQIVLRYVFHAPLMGVEELLYFPTIWLYLLGGANASLERSHIACGVINVYVKSERTMKILNLFQALVVIGVGTWLLYWAVWYLSYALKVNKVGTIIHYPLVINDASLVVGIFLMIVYAVFEFKEYLCEIFSKKVN</sequence>
<protein>
    <recommendedName>
        <fullName evidence="10">Tripartite ATP-independent periplasmic transporters DctQ component domain-containing protein</fullName>
    </recommendedName>
</protein>
<evidence type="ECO:0000256" key="5">
    <source>
        <dbReference type="ARBA" id="ARBA00022692"/>
    </source>
</evidence>
<feature type="domain" description="Tripartite ATP-independent periplasmic transporters DctQ component" evidence="10">
    <location>
        <begin position="29"/>
        <end position="155"/>
    </location>
</feature>
<comment type="similarity">
    <text evidence="8">Belongs to the TRAP transporter small permease family.</text>
</comment>
<accession>A0A1B2I8R0</accession>
<dbReference type="GO" id="GO:0005886">
    <property type="term" value="C:plasma membrane"/>
    <property type="evidence" value="ECO:0007669"/>
    <property type="project" value="UniProtKB-SubCell"/>
</dbReference>
<comment type="subcellular location">
    <subcellularLocation>
        <location evidence="1">Cell inner membrane</location>
        <topology evidence="1">Multi-pass membrane protein</topology>
    </subcellularLocation>
</comment>
<evidence type="ECO:0000313" key="12">
    <source>
        <dbReference type="Proteomes" id="UP000093044"/>
    </source>
</evidence>
<dbReference type="KEGG" id="cpor:BED41_15470"/>
<evidence type="ECO:0000256" key="9">
    <source>
        <dbReference type="SAM" id="Phobius"/>
    </source>
</evidence>
<evidence type="ECO:0000259" key="10">
    <source>
        <dbReference type="Pfam" id="PF04290"/>
    </source>
</evidence>
<evidence type="ECO:0000256" key="4">
    <source>
        <dbReference type="ARBA" id="ARBA00022519"/>
    </source>
</evidence>
<dbReference type="InterPro" id="IPR055348">
    <property type="entry name" value="DctQ"/>
</dbReference>
<feature type="transmembrane region" description="Helical" evidence="9">
    <location>
        <begin position="128"/>
        <end position="153"/>
    </location>
</feature>
<evidence type="ECO:0000256" key="2">
    <source>
        <dbReference type="ARBA" id="ARBA00022448"/>
    </source>
</evidence>
<dbReference type="EMBL" id="CP016757">
    <property type="protein sequence ID" value="ANZ46378.1"/>
    <property type="molecule type" value="Genomic_DNA"/>
</dbReference>
<keyword evidence="7 9" id="KW-0472">Membrane</keyword>
<keyword evidence="6 9" id="KW-1133">Transmembrane helix</keyword>
<dbReference type="InterPro" id="IPR007387">
    <property type="entry name" value="TRAP_DctQ"/>
</dbReference>
<feature type="transmembrane region" description="Helical" evidence="9">
    <location>
        <begin position="58"/>
        <end position="83"/>
    </location>
</feature>
<keyword evidence="5 9" id="KW-0812">Transmembrane</keyword>
<organism evidence="11 12">
    <name type="scientific">Cloacibacillus porcorum</name>
    <dbReference type="NCBI Taxonomy" id="1197717"/>
    <lineage>
        <taxon>Bacteria</taxon>
        <taxon>Thermotogati</taxon>
        <taxon>Synergistota</taxon>
        <taxon>Synergistia</taxon>
        <taxon>Synergistales</taxon>
        <taxon>Synergistaceae</taxon>
        <taxon>Cloacibacillus</taxon>
    </lineage>
</organism>
<dbReference type="AlphaFoldDB" id="A0A1B2I8R0"/>
<dbReference type="PANTHER" id="PTHR35011">
    <property type="entry name" value="2,3-DIKETO-L-GULONATE TRAP TRANSPORTER SMALL PERMEASE PROTEIN YIAM"/>
    <property type="match status" value="1"/>
</dbReference>
<dbReference type="GO" id="GO:0015740">
    <property type="term" value="P:C4-dicarboxylate transport"/>
    <property type="evidence" value="ECO:0007669"/>
    <property type="project" value="TreeGrafter"/>
</dbReference>
<dbReference type="Pfam" id="PF04290">
    <property type="entry name" value="DctQ"/>
    <property type="match status" value="1"/>
</dbReference>
<evidence type="ECO:0000313" key="11">
    <source>
        <dbReference type="EMBL" id="ANZ46378.1"/>
    </source>
</evidence>
<evidence type="ECO:0000256" key="6">
    <source>
        <dbReference type="ARBA" id="ARBA00022989"/>
    </source>
</evidence>
<proteinExistence type="inferred from homology"/>
<keyword evidence="3" id="KW-1003">Cell membrane</keyword>
<dbReference type="GO" id="GO:0022857">
    <property type="term" value="F:transmembrane transporter activity"/>
    <property type="evidence" value="ECO:0007669"/>
    <property type="project" value="TreeGrafter"/>
</dbReference>
<dbReference type="OrthoDB" id="45144at2"/>
<gene>
    <name evidence="11" type="ORF">BED41_15470</name>
</gene>
<feature type="transmembrane region" description="Helical" evidence="9">
    <location>
        <begin position="12"/>
        <end position="38"/>
    </location>
</feature>
<dbReference type="PANTHER" id="PTHR35011:SF2">
    <property type="entry name" value="2,3-DIKETO-L-GULONATE TRAP TRANSPORTER SMALL PERMEASE PROTEIN YIAM"/>
    <property type="match status" value="1"/>
</dbReference>
<name>A0A1B2I8R0_9BACT</name>